<dbReference type="Proteomes" id="UP000325315">
    <property type="component" value="Unassembled WGS sequence"/>
</dbReference>
<dbReference type="AlphaFoldDB" id="A0A5B6X3R2"/>
<evidence type="ECO:0000313" key="2">
    <source>
        <dbReference type="Proteomes" id="UP000325315"/>
    </source>
</evidence>
<gene>
    <name evidence="1" type="ORF">EPI10_031439</name>
</gene>
<reference evidence="2" key="1">
    <citation type="journal article" date="2019" name="Plant Biotechnol. J.">
        <title>Genome sequencing of the Australian wild diploid species Gossypium australe highlights disease resistance and delayed gland morphogenesis.</title>
        <authorList>
            <person name="Cai Y."/>
            <person name="Cai X."/>
            <person name="Wang Q."/>
            <person name="Wang P."/>
            <person name="Zhang Y."/>
            <person name="Cai C."/>
            <person name="Xu Y."/>
            <person name="Wang K."/>
            <person name="Zhou Z."/>
            <person name="Wang C."/>
            <person name="Geng S."/>
            <person name="Li B."/>
            <person name="Dong Q."/>
            <person name="Hou Y."/>
            <person name="Wang H."/>
            <person name="Ai P."/>
            <person name="Liu Z."/>
            <person name="Yi F."/>
            <person name="Sun M."/>
            <person name="An G."/>
            <person name="Cheng J."/>
            <person name="Zhang Y."/>
            <person name="Shi Q."/>
            <person name="Xie Y."/>
            <person name="Shi X."/>
            <person name="Chang Y."/>
            <person name="Huang F."/>
            <person name="Chen Y."/>
            <person name="Hong S."/>
            <person name="Mi L."/>
            <person name="Sun Q."/>
            <person name="Zhang L."/>
            <person name="Zhou B."/>
            <person name="Peng R."/>
            <person name="Zhang X."/>
            <person name="Liu F."/>
        </authorList>
    </citation>
    <scope>NUCLEOTIDE SEQUENCE [LARGE SCALE GENOMIC DNA]</scope>
    <source>
        <strain evidence="2">cv. PA1801</strain>
    </source>
</reference>
<dbReference type="OrthoDB" id="10466282at2759"/>
<organism evidence="1 2">
    <name type="scientific">Gossypium australe</name>
    <dbReference type="NCBI Taxonomy" id="47621"/>
    <lineage>
        <taxon>Eukaryota</taxon>
        <taxon>Viridiplantae</taxon>
        <taxon>Streptophyta</taxon>
        <taxon>Embryophyta</taxon>
        <taxon>Tracheophyta</taxon>
        <taxon>Spermatophyta</taxon>
        <taxon>Magnoliopsida</taxon>
        <taxon>eudicotyledons</taxon>
        <taxon>Gunneridae</taxon>
        <taxon>Pentapetalae</taxon>
        <taxon>rosids</taxon>
        <taxon>malvids</taxon>
        <taxon>Malvales</taxon>
        <taxon>Malvaceae</taxon>
        <taxon>Malvoideae</taxon>
        <taxon>Gossypium</taxon>
    </lineage>
</organism>
<dbReference type="EMBL" id="SMMG02000001">
    <property type="protein sequence ID" value="KAA3487625.1"/>
    <property type="molecule type" value="Genomic_DNA"/>
</dbReference>
<proteinExistence type="predicted"/>
<evidence type="ECO:0000313" key="1">
    <source>
        <dbReference type="EMBL" id="KAA3487625.1"/>
    </source>
</evidence>
<dbReference type="PANTHER" id="PTHR32108">
    <property type="entry name" value="DNA-DIRECTED RNA POLYMERASE SUBUNIT ALPHA"/>
    <property type="match status" value="1"/>
</dbReference>
<dbReference type="PANTHER" id="PTHR32108:SF5">
    <property type="entry name" value="DYNACTIN SUBUNIT 1-LIKE"/>
    <property type="match status" value="1"/>
</dbReference>
<sequence length="63" mass="7040">MAGNPLPSPSDKGVNAIIEGGGNKTKFDVAEVKTPLRWVWKKMKRPEGMRNYCEFHNEGGHDI</sequence>
<name>A0A5B6X3R2_9ROSI</name>
<accession>A0A5B6X3R2</accession>
<keyword evidence="2" id="KW-1185">Reference proteome</keyword>
<protein>
    <submittedName>
        <fullName evidence="1">Uncharacterized protein</fullName>
    </submittedName>
</protein>
<comment type="caution">
    <text evidence="1">The sequence shown here is derived from an EMBL/GenBank/DDBJ whole genome shotgun (WGS) entry which is preliminary data.</text>
</comment>